<dbReference type="InParanoid" id="A0A0N0PDS9"/>
<dbReference type="Proteomes" id="UP000053240">
    <property type="component" value="Unassembled WGS sequence"/>
</dbReference>
<feature type="compositionally biased region" description="Basic and acidic residues" evidence="1">
    <location>
        <begin position="72"/>
        <end position="92"/>
    </location>
</feature>
<reference evidence="2 3" key="1">
    <citation type="journal article" date="2015" name="Nat. Commun.">
        <title>Outbred genome sequencing and CRISPR/Cas9 gene editing in butterflies.</title>
        <authorList>
            <person name="Li X."/>
            <person name="Fan D."/>
            <person name="Zhang W."/>
            <person name="Liu G."/>
            <person name="Zhang L."/>
            <person name="Zhao L."/>
            <person name="Fang X."/>
            <person name="Chen L."/>
            <person name="Dong Y."/>
            <person name="Chen Y."/>
            <person name="Ding Y."/>
            <person name="Zhao R."/>
            <person name="Feng M."/>
            <person name="Zhu Y."/>
            <person name="Feng Y."/>
            <person name="Jiang X."/>
            <person name="Zhu D."/>
            <person name="Xiang H."/>
            <person name="Feng X."/>
            <person name="Li S."/>
            <person name="Wang J."/>
            <person name="Zhang G."/>
            <person name="Kronforst M.R."/>
            <person name="Wang W."/>
        </authorList>
    </citation>
    <scope>NUCLEOTIDE SEQUENCE [LARGE SCALE GENOMIC DNA]</scope>
    <source>
        <strain evidence="2">Ya'a_city_454_Pm</strain>
        <tissue evidence="2">Whole body</tissue>
    </source>
</reference>
<gene>
    <name evidence="2" type="ORF">RR48_04006</name>
</gene>
<sequence length="334" mass="37349">MRQRSPRPPGTLTAAARRQAFSVERNDELQNRHDKCCIAVHVHPVASVRAGGGFNVPAPPPTPPRAPPDPDLFERDKGKKCEEGDEKPKPPESQDDGYETSNSGEAARRKASSAEGSPAAPRSPAAAPAYEPLLARFPEPPAPAGFRYDAPPQPDPEPYQHFPFPKFPEPYYKREPDAPYDMSQQHAHGGMHYAPHTPHTPHTPHKRDEDAYDAVKRECDDPYSFVEEEAMCAMLGQPPPHLAHELAHLHPHAHAHPHQHAHPQHHQLMLGQPKKRGRKKKIKDENGAPVTFTRCSEHARGHYERLFCSEFGPRQRQTDPFCEIAPAHQIYGPP</sequence>
<evidence type="ECO:0000313" key="3">
    <source>
        <dbReference type="Proteomes" id="UP000053240"/>
    </source>
</evidence>
<name>A0A0N0PDS9_PAPMA</name>
<dbReference type="AlphaFoldDB" id="A0A0N0PDS9"/>
<feature type="region of interest" description="Disordered" evidence="1">
    <location>
        <begin position="253"/>
        <end position="287"/>
    </location>
</feature>
<evidence type="ECO:0000313" key="2">
    <source>
        <dbReference type="EMBL" id="KPJ17865.1"/>
    </source>
</evidence>
<proteinExistence type="predicted"/>
<feature type="region of interest" description="Disordered" evidence="1">
    <location>
        <begin position="49"/>
        <end position="159"/>
    </location>
</feature>
<feature type="compositionally biased region" description="Basic residues" evidence="1">
    <location>
        <begin position="253"/>
        <end position="265"/>
    </location>
</feature>
<dbReference type="EMBL" id="KQ460077">
    <property type="protein sequence ID" value="KPJ17865.1"/>
    <property type="molecule type" value="Genomic_DNA"/>
</dbReference>
<accession>A0A0N0PDS9</accession>
<feature type="compositionally biased region" description="Low complexity" evidence="1">
    <location>
        <begin position="113"/>
        <end position="135"/>
    </location>
</feature>
<protein>
    <submittedName>
        <fullName evidence="2">Uncharacterized protein</fullName>
    </submittedName>
</protein>
<evidence type="ECO:0000256" key="1">
    <source>
        <dbReference type="SAM" id="MobiDB-lite"/>
    </source>
</evidence>
<keyword evidence="3" id="KW-1185">Reference proteome</keyword>
<feature type="compositionally biased region" description="Pro residues" evidence="1">
    <location>
        <begin position="57"/>
        <end position="70"/>
    </location>
</feature>
<organism evidence="2 3">
    <name type="scientific">Papilio machaon</name>
    <name type="common">Old World swallowtail butterfly</name>
    <dbReference type="NCBI Taxonomy" id="76193"/>
    <lineage>
        <taxon>Eukaryota</taxon>
        <taxon>Metazoa</taxon>
        <taxon>Ecdysozoa</taxon>
        <taxon>Arthropoda</taxon>
        <taxon>Hexapoda</taxon>
        <taxon>Insecta</taxon>
        <taxon>Pterygota</taxon>
        <taxon>Neoptera</taxon>
        <taxon>Endopterygota</taxon>
        <taxon>Lepidoptera</taxon>
        <taxon>Glossata</taxon>
        <taxon>Ditrysia</taxon>
        <taxon>Papilionoidea</taxon>
        <taxon>Papilionidae</taxon>
        <taxon>Papilioninae</taxon>
        <taxon>Papilio</taxon>
    </lineage>
</organism>